<proteinExistence type="predicted"/>
<accession>A0A6G7CPU7</accession>
<dbReference type="Proteomes" id="UP000503003">
    <property type="component" value="Chromosome 2"/>
</dbReference>
<protein>
    <submittedName>
        <fullName evidence="1">Uncharacterized protein</fullName>
    </submittedName>
</protein>
<dbReference type="RefSeq" id="WP_165313829.1">
    <property type="nucleotide sequence ID" value="NZ_CP049332.1"/>
</dbReference>
<organism evidence="1 2">
    <name type="scientific">Vibrio ziniensis</name>
    <dbReference type="NCBI Taxonomy" id="2711221"/>
    <lineage>
        <taxon>Bacteria</taxon>
        <taxon>Pseudomonadati</taxon>
        <taxon>Pseudomonadota</taxon>
        <taxon>Gammaproteobacteria</taxon>
        <taxon>Vibrionales</taxon>
        <taxon>Vibrionaceae</taxon>
        <taxon>Vibrio</taxon>
    </lineage>
</organism>
<keyword evidence="2" id="KW-1185">Reference proteome</keyword>
<dbReference type="KEGG" id="vzi:G5S32_19605"/>
<gene>
    <name evidence="1" type="ORF">G5S32_19605</name>
</gene>
<dbReference type="AlphaFoldDB" id="A0A6G7CPU7"/>
<dbReference type="EMBL" id="CP049332">
    <property type="protein sequence ID" value="QIH44167.1"/>
    <property type="molecule type" value="Genomic_DNA"/>
</dbReference>
<evidence type="ECO:0000313" key="1">
    <source>
        <dbReference type="EMBL" id="QIH44167.1"/>
    </source>
</evidence>
<name>A0A6G7CPU7_9VIBR</name>
<sequence>MECKIGKISHDEIKLVIKITEDSINKITESTEKFRFELKEYEAELSYLDSVLRYRSSLTCRTEICEQIIMDEFQDISEYSKNVLSRLSVDDISIRINYIEQQKNLINHKLTQYQKLNAALITDIKLLKEIDMLHSDIELPKMVSNYRKIRNFLQRLI</sequence>
<evidence type="ECO:0000313" key="2">
    <source>
        <dbReference type="Proteomes" id="UP000503003"/>
    </source>
</evidence>
<reference evidence="1 2" key="1">
    <citation type="submission" date="2020-02" db="EMBL/GenBank/DDBJ databases">
        <title>A complete genome of a marine bacterium Vibrio sp. ZWAL4003 isolated from the mangrove sediment with the ability to degrade polysaccharides.</title>
        <authorList>
            <person name="Wu J."/>
            <person name="Qu W."/>
            <person name="Zeng R."/>
        </authorList>
    </citation>
    <scope>NUCLEOTIDE SEQUENCE [LARGE SCALE GENOMIC DNA]</scope>
    <source>
        <strain evidence="1 2">ZWAL4003</strain>
    </source>
</reference>